<dbReference type="GO" id="GO:0120010">
    <property type="term" value="P:intermembrane phospholipid transfer"/>
    <property type="evidence" value="ECO:0007669"/>
    <property type="project" value="TreeGrafter"/>
</dbReference>
<comment type="similarity">
    <text evidence="1">Belongs to the MlaA family.</text>
</comment>
<evidence type="ECO:0000256" key="3">
    <source>
        <dbReference type="SAM" id="MobiDB-lite"/>
    </source>
</evidence>
<name>A0A286EBV5_9NEIS</name>
<gene>
    <name evidence="5" type="ORF">SAMN02746062_01238</name>
</gene>
<accession>A0A286EBV5</accession>
<keyword evidence="6" id="KW-1185">Reference proteome</keyword>
<protein>
    <submittedName>
        <fullName evidence="5">Phospholipid-binding lipoprotein MlaA</fullName>
    </submittedName>
</protein>
<feature type="signal peptide" evidence="4">
    <location>
        <begin position="1"/>
        <end position="22"/>
    </location>
</feature>
<dbReference type="EMBL" id="OCNF01000008">
    <property type="protein sequence ID" value="SOD68383.1"/>
    <property type="molecule type" value="Genomic_DNA"/>
</dbReference>
<evidence type="ECO:0000256" key="4">
    <source>
        <dbReference type="SAM" id="SignalP"/>
    </source>
</evidence>
<feature type="chain" id="PRO_5012673763" evidence="4">
    <location>
        <begin position="23"/>
        <end position="306"/>
    </location>
</feature>
<dbReference type="Pfam" id="PF04333">
    <property type="entry name" value="MlaA"/>
    <property type="match status" value="1"/>
</dbReference>
<feature type="region of interest" description="Disordered" evidence="3">
    <location>
        <begin position="241"/>
        <end position="267"/>
    </location>
</feature>
<dbReference type="AlphaFoldDB" id="A0A286EBV5"/>
<proteinExistence type="inferred from homology"/>
<evidence type="ECO:0000256" key="2">
    <source>
        <dbReference type="ARBA" id="ARBA00022729"/>
    </source>
</evidence>
<dbReference type="OrthoDB" id="9785326at2"/>
<evidence type="ECO:0000313" key="6">
    <source>
        <dbReference type="Proteomes" id="UP000219669"/>
    </source>
</evidence>
<evidence type="ECO:0000256" key="1">
    <source>
        <dbReference type="ARBA" id="ARBA00010634"/>
    </source>
</evidence>
<dbReference type="GO" id="GO:0016020">
    <property type="term" value="C:membrane"/>
    <property type="evidence" value="ECO:0007669"/>
    <property type="project" value="InterPro"/>
</dbReference>
<dbReference type="Proteomes" id="UP000219669">
    <property type="component" value="Unassembled WGS sequence"/>
</dbReference>
<dbReference type="RefSeq" id="WP_097114286.1">
    <property type="nucleotide sequence ID" value="NZ_CP083931.1"/>
</dbReference>
<evidence type="ECO:0000313" key="5">
    <source>
        <dbReference type="EMBL" id="SOD68383.1"/>
    </source>
</evidence>
<sequence length="306" mass="34453">MKRHTQIILALAAIGLVNPALAERNPHDPYERYNRAMYRFNDKADRHVFQPVARTYRKITPQPVRTATRNFMNNLRDVVSFGSNMLRGDLEKAGTDFMRVSLNSTFGLGGLINWADAAGMPDNKNHLGDTFATWGWKNSHYFVYPFTGPSTVRDSLGSTITTVASPNKFIIHDTAARYSVSALNAVDTRANLLDATDSINDAALDKYAYTRDIYLAYRNKQVGNTQAQAEENIDDLFNETDEQATQQQQQPENTSPPKPNTQPENDPVLQLNMDIAPLPISTEAQQATQEYINLWQNQAQNNTAFY</sequence>
<feature type="compositionally biased region" description="Low complexity" evidence="3">
    <location>
        <begin position="243"/>
        <end position="253"/>
    </location>
</feature>
<dbReference type="PANTHER" id="PTHR30035:SF3">
    <property type="entry name" value="INTERMEMBRANE PHOSPHOLIPID TRANSPORT SYSTEM LIPOPROTEIN MLAA"/>
    <property type="match status" value="1"/>
</dbReference>
<organism evidence="5 6">
    <name type="scientific">Alysiella filiformis DSM 16848</name>
    <dbReference type="NCBI Taxonomy" id="1120981"/>
    <lineage>
        <taxon>Bacteria</taxon>
        <taxon>Pseudomonadati</taxon>
        <taxon>Pseudomonadota</taxon>
        <taxon>Betaproteobacteria</taxon>
        <taxon>Neisseriales</taxon>
        <taxon>Neisseriaceae</taxon>
        <taxon>Alysiella</taxon>
    </lineage>
</organism>
<dbReference type="PRINTS" id="PR01805">
    <property type="entry name" value="VACJLIPOPROT"/>
</dbReference>
<reference evidence="5 6" key="1">
    <citation type="submission" date="2017-09" db="EMBL/GenBank/DDBJ databases">
        <authorList>
            <person name="Ehlers B."/>
            <person name="Leendertz F.H."/>
        </authorList>
    </citation>
    <scope>NUCLEOTIDE SEQUENCE [LARGE SCALE GENOMIC DNA]</scope>
    <source>
        <strain evidence="5 6">DSM 16848</strain>
    </source>
</reference>
<keyword evidence="2 4" id="KW-0732">Signal</keyword>
<dbReference type="InterPro" id="IPR007428">
    <property type="entry name" value="MlaA"/>
</dbReference>
<keyword evidence="5" id="KW-0449">Lipoprotein</keyword>
<dbReference type="PANTHER" id="PTHR30035">
    <property type="entry name" value="LIPOPROTEIN VACJ-RELATED"/>
    <property type="match status" value="1"/>
</dbReference>